<dbReference type="PANTHER" id="PTHR11764:SF20">
    <property type="entry name" value="LANOSTEROL SYNTHASE"/>
    <property type="match status" value="1"/>
</dbReference>
<sequence>MTNKEKFLQTRIKSLERYLISRQKQGLGCWNEILEADNTVPCEYMLFRRFIGMEDHEENKKIMNYMFTKQNKDGGFPLFPKGESDLSCSVRTYLAFKVGGLKKDDEIMVHLREFILSKGGISKTNIFTKYNLAFFGQFPWGSVPLIPLEIIWGPFKKILFSQVSYWARCAVVPLMVIQHYRHVCKLSEEEDCKELWVEKDIKKLKLTHPFDTEKWISWSNFFCLADKVLHICDFDFYHNSRIKKTALDGCINWITEHVKYEGGNGAICLAMYYATMALWLYGKRKGDKDFDRSFQSCLDLVTPLKDPNMLLVQPCFSPVWDTCLTINSLFESYDCKILGDLENKTKRKLVVNEKINENMIDLDSKVDTDEDEDEDEDDENENENEKENENDQKEVLESEEFEENKQEEKNNKIQIDVNNPLKAMRHGCNWLLTQQIEIEGDYKMKVKSEGRGWAFQYSNDFFPDVDDTAVVIMGLAKILNQKLQKRIKNGGKIKNILNMENKYVKSIKSAVDWILGMQSSNGGWGAFDKNNYGVYGILEDIPFATSIKGCLLDPPTADVSARQLHMFGVLGFDSSFEPAKKCIQFLKDCQEKDGSWYGRWGINYIYGTWCVIHGMHMIGEDMNQNYIQHAVTFLKSIQCENGGWSELPSSYNNPPKPVFKQNEHATPSQTAWAILSLIHAGEANSKEVKRGVQYLLNTQKKNGSFDVSSYTGNGFPRLFYLNYYGYHLYFPLWALSSYYKASKGELMNEEKVRKDNIKLSFWSKLF</sequence>
<feature type="domain" description="Squalene cyclase N-terminal" evidence="6">
    <location>
        <begin position="13"/>
        <end position="300"/>
    </location>
</feature>
<dbReference type="InterPro" id="IPR018333">
    <property type="entry name" value="Squalene_cyclase"/>
</dbReference>
<feature type="compositionally biased region" description="Basic and acidic residues" evidence="4">
    <location>
        <begin position="383"/>
        <end position="396"/>
    </location>
</feature>
<evidence type="ECO:0000313" key="8">
    <source>
        <dbReference type="Proteomes" id="UP001146793"/>
    </source>
</evidence>
<dbReference type="InterPro" id="IPR032697">
    <property type="entry name" value="SQ_cyclase_N"/>
</dbReference>
<dbReference type="PANTHER" id="PTHR11764">
    <property type="entry name" value="TERPENE CYCLASE/MUTASE FAMILY MEMBER"/>
    <property type="match status" value="1"/>
</dbReference>
<feature type="compositionally biased region" description="Acidic residues" evidence="4">
    <location>
        <begin position="368"/>
        <end position="382"/>
    </location>
</feature>
<dbReference type="Proteomes" id="UP001146793">
    <property type="component" value="Unassembled WGS sequence"/>
</dbReference>
<accession>A0AAV7ZYG9</accession>
<evidence type="ECO:0000259" key="5">
    <source>
        <dbReference type="Pfam" id="PF13243"/>
    </source>
</evidence>
<evidence type="ECO:0000256" key="2">
    <source>
        <dbReference type="ARBA" id="ARBA00022737"/>
    </source>
</evidence>
<dbReference type="GO" id="GO:0005811">
    <property type="term" value="C:lipid droplet"/>
    <property type="evidence" value="ECO:0007669"/>
    <property type="project" value="InterPro"/>
</dbReference>
<dbReference type="Pfam" id="PF13249">
    <property type="entry name" value="SQHop_cyclase_N"/>
    <property type="match status" value="1"/>
</dbReference>
<evidence type="ECO:0000259" key="6">
    <source>
        <dbReference type="Pfam" id="PF13249"/>
    </source>
</evidence>
<reference evidence="7" key="1">
    <citation type="submission" date="2022-08" db="EMBL/GenBank/DDBJ databases">
        <title>Novel sulphate-reducing endosymbionts in the free-living metamonad Anaeramoeba.</title>
        <authorList>
            <person name="Jerlstrom-Hultqvist J."/>
            <person name="Cepicka I."/>
            <person name="Gallot-Lavallee L."/>
            <person name="Salas-Leiva D."/>
            <person name="Curtis B.A."/>
            <person name="Zahonova K."/>
            <person name="Pipaliya S."/>
            <person name="Dacks J."/>
            <person name="Roger A.J."/>
        </authorList>
    </citation>
    <scope>NUCLEOTIDE SEQUENCE</scope>
    <source>
        <strain evidence="7">Busselton2</strain>
    </source>
</reference>
<comment type="caution">
    <text evidence="7">The sequence shown here is derived from an EMBL/GenBank/DDBJ whole genome shotgun (WGS) entry which is preliminary data.</text>
</comment>
<keyword evidence="3" id="KW-0413">Isomerase</keyword>
<dbReference type="Pfam" id="PF13243">
    <property type="entry name" value="SQHop_cyclase_C"/>
    <property type="match status" value="1"/>
</dbReference>
<organism evidence="7 8">
    <name type="scientific">Anaeramoeba flamelloides</name>
    <dbReference type="NCBI Taxonomy" id="1746091"/>
    <lineage>
        <taxon>Eukaryota</taxon>
        <taxon>Metamonada</taxon>
        <taxon>Anaeramoebidae</taxon>
        <taxon>Anaeramoeba</taxon>
    </lineage>
</organism>
<comment type="similarity">
    <text evidence="1">Belongs to the terpene cyclase/mutase family.</text>
</comment>
<feature type="domain" description="Squalene cyclase C-terminal" evidence="5">
    <location>
        <begin position="416"/>
        <end position="739"/>
    </location>
</feature>
<dbReference type="InterPro" id="IPR032696">
    <property type="entry name" value="SQ_cyclase_C"/>
</dbReference>
<dbReference type="PROSITE" id="PS01074">
    <property type="entry name" value="TERPENE_SYNTHASES"/>
    <property type="match status" value="1"/>
</dbReference>
<name>A0AAV7ZYG9_9EUKA</name>
<dbReference type="EMBL" id="JANTQA010000020">
    <property type="protein sequence ID" value="KAJ3446375.1"/>
    <property type="molecule type" value="Genomic_DNA"/>
</dbReference>
<keyword evidence="2" id="KW-0677">Repeat</keyword>
<dbReference type="InterPro" id="IPR002365">
    <property type="entry name" value="Terpene_synthase_CS"/>
</dbReference>
<evidence type="ECO:0000313" key="7">
    <source>
        <dbReference type="EMBL" id="KAJ3446375.1"/>
    </source>
</evidence>
<gene>
    <name evidence="7" type="ORF">M0812_08183</name>
</gene>
<feature type="region of interest" description="Disordered" evidence="4">
    <location>
        <begin position="361"/>
        <end position="413"/>
    </location>
</feature>
<evidence type="ECO:0000256" key="1">
    <source>
        <dbReference type="ARBA" id="ARBA00009755"/>
    </source>
</evidence>
<dbReference type="SUPFAM" id="SSF48239">
    <property type="entry name" value="Terpenoid cyclases/Protein prenyltransferases"/>
    <property type="match status" value="2"/>
</dbReference>
<proteinExistence type="inferred from homology"/>
<dbReference type="GO" id="GO:0016104">
    <property type="term" value="P:triterpenoid biosynthetic process"/>
    <property type="evidence" value="ECO:0007669"/>
    <property type="project" value="InterPro"/>
</dbReference>
<dbReference type="AlphaFoldDB" id="A0AAV7ZYG9"/>
<evidence type="ECO:0000256" key="4">
    <source>
        <dbReference type="SAM" id="MobiDB-lite"/>
    </source>
</evidence>
<evidence type="ECO:0000256" key="3">
    <source>
        <dbReference type="ARBA" id="ARBA00023235"/>
    </source>
</evidence>
<dbReference type="InterPro" id="IPR008930">
    <property type="entry name" value="Terpenoid_cyclase/PrenylTrfase"/>
</dbReference>
<dbReference type="GO" id="GO:0016866">
    <property type="term" value="F:intramolecular transferase activity"/>
    <property type="evidence" value="ECO:0007669"/>
    <property type="project" value="InterPro"/>
</dbReference>
<dbReference type="Gene3D" id="1.50.10.20">
    <property type="match status" value="2"/>
</dbReference>
<protein>
    <submittedName>
        <fullName evidence="7">Sporulenol synthase</fullName>
    </submittedName>
</protein>